<dbReference type="Proteomes" id="UP000012023">
    <property type="component" value="Unassembled WGS sequence"/>
</dbReference>
<name>M3QT28_HELPX</name>
<proteinExistence type="predicted"/>
<dbReference type="EMBL" id="APDV01000049">
    <property type="protein sequence ID" value="EMH23561.1"/>
    <property type="molecule type" value="Genomic_DNA"/>
</dbReference>
<sequence>MRSFKGVCCRILSRPIVALWGKPRLKGFIMKRKHDKNSG</sequence>
<organism evidence="1 2">
    <name type="scientific">Helicobacter pylori GAM260BSi</name>
    <dbReference type="NCBI Taxonomy" id="1159046"/>
    <lineage>
        <taxon>Bacteria</taxon>
        <taxon>Pseudomonadati</taxon>
        <taxon>Campylobacterota</taxon>
        <taxon>Epsilonproteobacteria</taxon>
        <taxon>Campylobacterales</taxon>
        <taxon>Helicobacteraceae</taxon>
        <taxon>Helicobacter</taxon>
    </lineage>
</organism>
<evidence type="ECO:0000313" key="2">
    <source>
        <dbReference type="Proteomes" id="UP000012023"/>
    </source>
</evidence>
<protein>
    <submittedName>
        <fullName evidence="1">Uncharacterized protein</fullName>
    </submittedName>
</protein>
<accession>M3QT28</accession>
<evidence type="ECO:0000313" key="1">
    <source>
        <dbReference type="EMBL" id="EMH23561.1"/>
    </source>
</evidence>
<comment type="caution">
    <text evidence="1">The sequence shown here is derived from an EMBL/GenBank/DDBJ whole genome shotgun (WGS) entry which is preliminary data.</text>
</comment>
<reference evidence="1 2" key="1">
    <citation type="submission" date="2012-11" db="EMBL/GenBank/DDBJ databases">
        <authorList>
            <person name="Weinstock G."/>
            <person name="Sodergren E."/>
            <person name="Lobos E.A."/>
            <person name="Fulton L."/>
            <person name="Fulton R."/>
            <person name="Courtney L."/>
            <person name="Fronick C."/>
            <person name="O'Laughlin M."/>
            <person name="Godfrey J."/>
            <person name="Wilson R.M."/>
            <person name="Miner T."/>
            <person name="Farmer C."/>
            <person name="Delehaunty K."/>
            <person name="Cordes M."/>
            <person name="Minx P."/>
            <person name="Tomlinson C."/>
            <person name="Chen J."/>
            <person name="Wollam A."/>
            <person name="Pepin K.H."/>
            <person name="Bhonagiri V."/>
            <person name="Zhang X."/>
            <person name="Suruliraj S."/>
            <person name="Antonio M."/>
            <person name="Secka O."/>
            <person name="Thomas J."/>
            <person name="Warren W."/>
            <person name="Mitreva M."/>
            <person name="Mardis E.R."/>
            <person name="Wilson R.K."/>
        </authorList>
    </citation>
    <scope>NUCLEOTIDE SEQUENCE [LARGE SCALE GENOMIC DNA]</scope>
    <source>
        <strain evidence="1 2">GAM260BSi</strain>
    </source>
</reference>
<dbReference type="AlphaFoldDB" id="M3QT28"/>
<dbReference type="HOGENOM" id="CLU_3192994_0_0_7"/>
<gene>
    <name evidence="1" type="ORF">HMPREF1418_00819</name>
</gene>